<evidence type="ECO:0000256" key="6">
    <source>
        <dbReference type="ARBA" id="ARBA00023163"/>
    </source>
</evidence>
<dbReference type="Gene3D" id="2.60.120.650">
    <property type="entry name" value="Cupin"/>
    <property type="match status" value="1"/>
</dbReference>
<keyword evidence="6" id="KW-0804">Transcription</keyword>
<evidence type="ECO:0000256" key="2">
    <source>
        <dbReference type="ARBA" id="ARBA00022723"/>
    </source>
</evidence>
<keyword evidence="4" id="KW-0862">Zinc</keyword>
<dbReference type="InterPro" id="IPR043145">
    <property type="entry name" value="Znf_ZZ_sf"/>
</dbReference>
<organism evidence="10 11">
    <name type="scientific">Aspergillus lentulus</name>
    <dbReference type="NCBI Taxonomy" id="293939"/>
    <lineage>
        <taxon>Eukaryota</taxon>
        <taxon>Fungi</taxon>
        <taxon>Dikarya</taxon>
        <taxon>Ascomycota</taxon>
        <taxon>Pezizomycotina</taxon>
        <taxon>Eurotiomycetes</taxon>
        <taxon>Eurotiomycetidae</taxon>
        <taxon>Eurotiales</taxon>
        <taxon>Aspergillaceae</taxon>
        <taxon>Aspergillus</taxon>
        <taxon>Aspergillus subgen. Fumigati</taxon>
    </lineage>
</organism>
<keyword evidence="11" id="KW-1185">Reference proteome</keyword>
<dbReference type="Proteomes" id="UP000465220">
    <property type="component" value="Unassembled WGS sequence"/>
</dbReference>
<feature type="region of interest" description="Disordered" evidence="8">
    <location>
        <begin position="552"/>
        <end position="619"/>
    </location>
</feature>
<dbReference type="Pfam" id="PF00569">
    <property type="entry name" value="ZZ"/>
    <property type="match status" value="1"/>
</dbReference>
<dbReference type="PANTHER" id="PTHR12480:SF35">
    <property type="entry name" value="TRANSCRIPTION FACTOR JUMONJI, JMJC DOMAIN-CONTAINING PROTEIN"/>
    <property type="match status" value="1"/>
</dbReference>
<feature type="region of interest" description="Disordered" evidence="8">
    <location>
        <begin position="653"/>
        <end position="701"/>
    </location>
</feature>
<dbReference type="PANTHER" id="PTHR12480">
    <property type="entry name" value="ARGININE DEMETHYLASE AND LYSYL-HYDROXYLASE JMJD"/>
    <property type="match status" value="1"/>
</dbReference>
<keyword evidence="3" id="KW-0863">Zinc-finger</keyword>
<dbReference type="InterPro" id="IPR018866">
    <property type="entry name" value="Znf-4CXXC_R1"/>
</dbReference>
<feature type="compositionally biased region" description="Low complexity" evidence="8">
    <location>
        <begin position="689"/>
        <end position="701"/>
    </location>
</feature>
<evidence type="ECO:0000256" key="5">
    <source>
        <dbReference type="ARBA" id="ARBA00023015"/>
    </source>
</evidence>
<dbReference type="CDD" id="cd02249">
    <property type="entry name" value="ZZ"/>
    <property type="match status" value="1"/>
</dbReference>
<dbReference type="InterPro" id="IPR003347">
    <property type="entry name" value="JmjC_dom"/>
</dbReference>
<keyword evidence="7" id="KW-0539">Nucleus</keyword>
<feature type="compositionally biased region" description="Basic and acidic residues" evidence="8">
    <location>
        <begin position="676"/>
        <end position="687"/>
    </location>
</feature>
<evidence type="ECO:0000256" key="4">
    <source>
        <dbReference type="ARBA" id="ARBA00022833"/>
    </source>
</evidence>
<dbReference type="InterPro" id="IPR050910">
    <property type="entry name" value="JMJD6_ArgDemeth/LysHydrox"/>
</dbReference>
<evidence type="ECO:0000259" key="9">
    <source>
        <dbReference type="PROSITE" id="PS51184"/>
    </source>
</evidence>
<dbReference type="PROSITE" id="PS51184">
    <property type="entry name" value="JMJC"/>
    <property type="match status" value="1"/>
</dbReference>
<evidence type="ECO:0000313" key="10">
    <source>
        <dbReference type="EMBL" id="GFF84485.1"/>
    </source>
</evidence>
<dbReference type="SMART" id="SM00558">
    <property type="entry name" value="JmjC"/>
    <property type="match status" value="1"/>
</dbReference>
<keyword evidence="2" id="KW-0479">Metal-binding</keyword>
<evidence type="ECO:0000256" key="1">
    <source>
        <dbReference type="ARBA" id="ARBA00004123"/>
    </source>
</evidence>
<dbReference type="InterPro" id="IPR000433">
    <property type="entry name" value="Znf_ZZ"/>
</dbReference>
<evidence type="ECO:0000256" key="7">
    <source>
        <dbReference type="ARBA" id="ARBA00023242"/>
    </source>
</evidence>
<keyword evidence="5" id="KW-0805">Transcription regulation</keyword>
<sequence>MNYTQSDPPFVEDLLRSGKPFVPFSEFSVHDICDLSHKEANDWLERRLQEEKPFIIHGFDKLDNWDRRILSSKSLVDLSSSGSIPVRNCQTGRDVRMKLADLFQFQTDHTRSNNIRESLYAKDLQCPEEWVKALKAILPSSLQHLGSLDLFRVLPREIAPEVLMAYAGTQGSFSGFHRCFSGSVALNLVIESKDRRSGSICFGTDRQSQTKYDAYMEELGKSSHTDWANVSIAQLRSANFPIYVTYQGPGDLIVYPSATSHQVWNFGPVVTRVVWNVMHTSSMASFFDYIQPAYQRQCHTDTGRVPLIPLHALRDPTALSAKELKLVLEIFERLVDDDDTGSNVPVKLVDTQGAVVECNYCGLTIWNRHLHCEQCGDFDLCMPCFVSGRSCKHITDYTWAELIPREDCQALIDAIRKNTDFLSSSNPRIAEQQSLGLLAKAAADARRQSMERLCHLCRDNHTVWKGITCSQCSAFFCFRGLYRHFDIDIIPLLRREGLWVCPKCSQLCNCRCCHFAHPHQSKEKPVRARIKPADPRGRIMGFVDNVFDQKRGKRASAGPQVTPSQTAVSLQGRKRPRSNSSEGFEQGLLDRSRFSSTEDTQPPGIVRSESNDLRSGGTAEPNIHLAQVHPYVDHWPKGQKLRICDLVESRTESAAGEGSSRHHVTQYQPAVLPEIPNRRDLPPREDNYSPSSASTSTSEESIPVLEKRLDALRRYADDLLELSLVESHAKLLEKITAYETQIEEIKRRKAERLFSNLTRDFPDLANVAMEEARRRGL</sequence>
<dbReference type="Gene3D" id="3.30.60.90">
    <property type="match status" value="1"/>
</dbReference>
<feature type="domain" description="JmjC" evidence="9">
    <location>
        <begin position="127"/>
        <end position="294"/>
    </location>
</feature>
<comment type="caution">
    <text evidence="10">The sequence shown here is derived from an EMBL/GenBank/DDBJ whole genome shotgun (WGS) entry which is preliminary data.</text>
</comment>
<dbReference type="SUPFAM" id="SSF51197">
    <property type="entry name" value="Clavaminate synthase-like"/>
    <property type="match status" value="1"/>
</dbReference>
<dbReference type="Pfam" id="PF10497">
    <property type="entry name" value="zf-4CXXC_R1"/>
    <property type="match status" value="1"/>
</dbReference>
<reference evidence="10 11" key="1">
    <citation type="submission" date="2020-01" db="EMBL/GenBank/DDBJ databases">
        <title>Draft genome sequence of Aspergillus lentulus IFM 60648.</title>
        <authorList>
            <person name="Takahashi H."/>
            <person name="Yaguchi T."/>
        </authorList>
    </citation>
    <scope>NUCLEOTIDE SEQUENCE [LARGE SCALE GENOMIC DNA]</scope>
    <source>
        <strain evidence="10 11">IFM 60648</strain>
    </source>
</reference>
<gene>
    <name evidence="10" type="ORF">IFM60648_07046</name>
</gene>
<dbReference type="EMBL" id="BLKI01000044">
    <property type="protein sequence ID" value="GFF84485.1"/>
    <property type="molecule type" value="Genomic_DNA"/>
</dbReference>
<evidence type="ECO:0000256" key="3">
    <source>
        <dbReference type="ARBA" id="ARBA00022771"/>
    </source>
</evidence>
<feature type="compositionally biased region" description="Polar residues" evidence="8">
    <location>
        <begin position="559"/>
        <end position="569"/>
    </location>
</feature>
<comment type="subcellular location">
    <subcellularLocation>
        <location evidence="1">Nucleus</location>
    </subcellularLocation>
</comment>
<evidence type="ECO:0000256" key="8">
    <source>
        <dbReference type="SAM" id="MobiDB-lite"/>
    </source>
</evidence>
<dbReference type="SMART" id="SM00291">
    <property type="entry name" value="ZnF_ZZ"/>
    <property type="match status" value="1"/>
</dbReference>
<name>A0ABQ1AM90_ASPLE</name>
<proteinExistence type="predicted"/>
<evidence type="ECO:0000313" key="11">
    <source>
        <dbReference type="Proteomes" id="UP000465220"/>
    </source>
</evidence>
<dbReference type="SUPFAM" id="SSF57850">
    <property type="entry name" value="RING/U-box"/>
    <property type="match status" value="1"/>
</dbReference>
<dbReference type="PROSITE" id="PS01357">
    <property type="entry name" value="ZF_ZZ_1"/>
    <property type="match status" value="1"/>
</dbReference>
<accession>A0ABQ1AM90</accession>
<protein>
    <recommendedName>
        <fullName evidence="9">JmjC domain-containing protein</fullName>
    </recommendedName>
</protein>